<organism evidence="2 3">
    <name type="scientific">Deinococcus aerius</name>
    <dbReference type="NCBI Taxonomy" id="200253"/>
    <lineage>
        <taxon>Bacteria</taxon>
        <taxon>Thermotogati</taxon>
        <taxon>Deinococcota</taxon>
        <taxon>Deinococci</taxon>
        <taxon>Deinococcales</taxon>
        <taxon>Deinococcaceae</taxon>
        <taxon>Deinococcus</taxon>
    </lineage>
</organism>
<comment type="caution">
    <text evidence="2">The sequence shown here is derived from an EMBL/GenBank/DDBJ whole genome shotgun (WGS) entry which is preliminary data.</text>
</comment>
<feature type="domain" description="N-acetyltransferase" evidence="1">
    <location>
        <begin position="129"/>
        <end position="262"/>
    </location>
</feature>
<name>A0A2I9DZ91_9DEIO</name>
<keyword evidence="3" id="KW-1185">Reference proteome</keyword>
<accession>A0A2I9DZ91</accession>
<dbReference type="Proteomes" id="UP000236569">
    <property type="component" value="Unassembled WGS sequence"/>
</dbReference>
<dbReference type="GO" id="GO:0016747">
    <property type="term" value="F:acyltransferase activity, transferring groups other than amino-acyl groups"/>
    <property type="evidence" value="ECO:0007669"/>
    <property type="project" value="InterPro"/>
</dbReference>
<dbReference type="PROSITE" id="PS51186">
    <property type="entry name" value="GNAT"/>
    <property type="match status" value="1"/>
</dbReference>
<dbReference type="OrthoDB" id="60632at2"/>
<dbReference type="InterPro" id="IPR016181">
    <property type="entry name" value="Acyl_CoA_acyltransferase"/>
</dbReference>
<dbReference type="Gene3D" id="3.40.630.30">
    <property type="match status" value="1"/>
</dbReference>
<sequence>MTSTRVRSPRPDLSTIEQAFREFPEHLFRDPGVVVEQDDDLLLALSFAPAPDLNLVYGGFAGENAGERLADTLARLRGWNVPFLWLVPPAAADLSETLAAHGLPKVADLPLMTLDFARLDPADARVEGLTLRRVTTEEDLSAWVTVSAEAFHFNEESAQKLIALGRGPVLDPDSRAHLYLGLLDGEPVSTALNIHGEETVGVWCIGTLERARRRGIGAAMTTGPLLAARDAGYVSAMLGATELGFPVYSRLGWEVRYTCPVHLGGPE</sequence>
<dbReference type="SUPFAM" id="SSF55729">
    <property type="entry name" value="Acyl-CoA N-acyltransferases (Nat)"/>
    <property type="match status" value="1"/>
</dbReference>
<evidence type="ECO:0000313" key="2">
    <source>
        <dbReference type="EMBL" id="GBF06295.1"/>
    </source>
</evidence>
<gene>
    <name evidence="2" type="ORF">DAERI_080086</name>
</gene>
<dbReference type="InterPro" id="IPR000182">
    <property type="entry name" value="GNAT_dom"/>
</dbReference>
<evidence type="ECO:0000313" key="3">
    <source>
        <dbReference type="Proteomes" id="UP000236569"/>
    </source>
</evidence>
<reference evidence="3" key="1">
    <citation type="submission" date="2018-01" db="EMBL/GenBank/DDBJ databases">
        <title>Draft Genome Sequence of the Radioresistant Bacterium Deinococcus aerius TR0125, Isolated from the Higher Atmosphere above Japan.</title>
        <authorList>
            <person name="Satoh K."/>
            <person name="Arai H."/>
            <person name="Sanzen T."/>
            <person name="Kawaguchi Y."/>
            <person name="Hayashi H."/>
            <person name="Yokobori S."/>
            <person name="Yamagishi A."/>
            <person name="Oono Y."/>
            <person name="Narumi I."/>
        </authorList>
    </citation>
    <scope>NUCLEOTIDE SEQUENCE [LARGE SCALE GENOMIC DNA]</scope>
    <source>
        <strain evidence="3">TR0125</strain>
    </source>
</reference>
<dbReference type="RefSeq" id="WP_103129676.1">
    <property type="nucleotide sequence ID" value="NZ_BFAG01000008.1"/>
</dbReference>
<protein>
    <submittedName>
        <fullName evidence="2">Acetyltransferase, GNAT family</fullName>
    </submittedName>
</protein>
<proteinExistence type="predicted"/>
<dbReference type="AlphaFoldDB" id="A0A2I9DZ91"/>
<keyword evidence="2" id="KW-0808">Transferase</keyword>
<dbReference type="EMBL" id="BFAG01000008">
    <property type="protein sequence ID" value="GBF06295.1"/>
    <property type="molecule type" value="Genomic_DNA"/>
</dbReference>
<evidence type="ECO:0000259" key="1">
    <source>
        <dbReference type="PROSITE" id="PS51186"/>
    </source>
</evidence>